<evidence type="ECO:0000313" key="4">
    <source>
        <dbReference type="Proteomes" id="UP000494206"/>
    </source>
</evidence>
<feature type="domain" description="ZP" evidence="2">
    <location>
        <begin position="18"/>
        <end position="243"/>
    </location>
</feature>
<keyword evidence="4" id="KW-1185">Reference proteome</keyword>
<dbReference type="OrthoDB" id="8171348at2759"/>
<dbReference type="Proteomes" id="UP000494206">
    <property type="component" value="Unassembled WGS sequence"/>
</dbReference>
<keyword evidence="1" id="KW-1133">Transmembrane helix</keyword>
<accession>A0A8S1EY80</accession>
<dbReference type="SMART" id="SM00241">
    <property type="entry name" value="ZP"/>
    <property type="match status" value="1"/>
</dbReference>
<dbReference type="PANTHER" id="PTHR46560">
    <property type="entry name" value="CYPHER, ISOFORM B"/>
    <property type="match status" value="1"/>
</dbReference>
<dbReference type="AlphaFoldDB" id="A0A8S1EY80"/>
<proteinExistence type="predicted"/>
<organism evidence="3 4">
    <name type="scientific">Caenorhabditis bovis</name>
    <dbReference type="NCBI Taxonomy" id="2654633"/>
    <lineage>
        <taxon>Eukaryota</taxon>
        <taxon>Metazoa</taxon>
        <taxon>Ecdysozoa</taxon>
        <taxon>Nematoda</taxon>
        <taxon>Chromadorea</taxon>
        <taxon>Rhabditida</taxon>
        <taxon>Rhabditina</taxon>
        <taxon>Rhabditomorpha</taxon>
        <taxon>Rhabditoidea</taxon>
        <taxon>Rhabditidae</taxon>
        <taxon>Peloderinae</taxon>
        <taxon>Caenorhabditis</taxon>
    </lineage>
</organism>
<dbReference type="InterPro" id="IPR001507">
    <property type="entry name" value="ZP_dom"/>
</dbReference>
<reference evidence="3 4" key="1">
    <citation type="submission" date="2020-04" db="EMBL/GenBank/DDBJ databases">
        <authorList>
            <person name="Laetsch R D."/>
            <person name="Stevens L."/>
            <person name="Kumar S."/>
            <person name="Blaxter L. M."/>
        </authorList>
    </citation>
    <scope>NUCLEOTIDE SEQUENCE [LARGE SCALE GENOMIC DNA]</scope>
</reference>
<dbReference type="EMBL" id="CADEPM010000005">
    <property type="protein sequence ID" value="CAB3406389.1"/>
    <property type="molecule type" value="Genomic_DNA"/>
</dbReference>
<evidence type="ECO:0000256" key="1">
    <source>
        <dbReference type="SAM" id="Phobius"/>
    </source>
</evidence>
<name>A0A8S1EY80_9PELO</name>
<evidence type="ECO:0000313" key="3">
    <source>
        <dbReference type="EMBL" id="CAB3406389.1"/>
    </source>
</evidence>
<dbReference type="PROSITE" id="PS51034">
    <property type="entry name" value="ZP_2"/>
    <property type="match status" value="1"/>
</dbReference>
<evidence type="ECO:0000259" key="2">
    <source>
        <dbReference type="PROSITE" id="PS51034"/>
    </source>
</evidence>
<gene>
    <name evidence="3" type="ORF">CBOVIS_LOCUS8465</name>
</gene>
<feature type="transmembrane region" description="Helical" evidence="1">
    <location>
        <begin position="314"/>
        <end position="340"/>
    </location>
</feature>
<keyword evidence="1" id="KW-0812">Transmembrane</keyword>
<comment type="caution">
    <text evidence="3">The sequence shown here is derived from an EMBL/GenBank/DDBJ whole genome shotgun (WGS) entry which is preliminary data.</text>
</comment>
<dbReference type="PANTHER" id="PTHR46560:SF12">
    <property type="entry name" value="ZP DOMAIN-CONTAINING PROTEIN"/>
    <property type="match status" value="1"/>
</dbReference>
<keyword evidence="1" id="KW-0472">Membrane</keyword>
<protein>
    <recommendedName>
        <fullName evidence="2">ZP domain-containing protein</fullName>
    </recommendedName>
</protein>
<sequence>MCLFLEIRAEFEADVRWTCSDETVSIFVRTPLPFDGLVETRANPAQSTRCRVQGFGTNVAVLKLKLASDECGMRYNSTTKTYSVTIDVHSHPVLIVDGDKSLEIVCRENQNDTRSPIDEPTSDYELRVLSSRLPVDVVNYSQPYTLQVRRRRPTSSSSSFYVGKCTAEPIGGNVTVQLTDSIGCALFKSIMGDFKRREFVEEADVPSMFKFPAASELRIACVVTSCDGVECERRSCRDSASTSTLLERTTASIETDDVQTATIVVGLQKRRRETTATTSTPAIPQVGLIRKDDSMVAAAAPSSHECVSEFEFKLLYYLCIFLAVASIIGFTMNIILCVMLRRRRTQKPKKRHVPASHQLQLPKGANKPPDFWIVEEAADIAPGVYGPRGDSLLSYQPKAHMTRRLPSEYVIPALSRHSASSNDGTDIYRRPNIDLNHAEARHSSNTFLTHSTTMETDIDSQASSTNQASSYH</sequence>